<sequence length="137" mass="15177">MAVYHKEIRIRSSSRKQLIDITDEVEAAVRESGIKNGICQVFVPHATAAIIANEHESGLMSDILRALEELVPPDGNWLHNRIDNNADAHILASIIGPSRSFPVVNGTLVRGTWQNIFVVELDGPRYSRRVIVTVIGE</sequence>
<keyword evidence="3" id="KW-1185">Reference proteome</keyword>
<dbReference type="KEGG" id="ipc:IPA_04755"/>
<evidence type="ECO:0000313" key="2">
    <source>
        <dbReference type="EMBL" id="UXD21484.1"/>
    </source>
</evidence>
<comment type="similarity">
    <text evidence="1">Belongs to the UPF0047 family.</text>
</comment>
<dbReference type="Pfam" id="PF01894">
    <property type="entry name" value="YjbQ"/>
    <property type="match status" value="1"/>
</dbReference>
<dbReference type="InterPro" id="IPR001602">
    <property type="entry name" value="UPF0047_YjbQ-like"/>
</dbReference>
<evidence type="ECO:0000313" key="3">
    <source>
        <dbReference type="Proteomes" id="UP001063698"/>
    </source>
</evidence>
<protein>
    <submittedName>
        <fullName evidence="2">Secondary thiamine-phosphate synthase enzyme</fullName>
    </submittedName>
</protein>
<name>A0A977K9H6_9CREN</name>
<dbReference type="PANTHER" id="PTHR30615:SF8">
    <property type="entry name" value="UPF0047 PROTEIN C4A8.02C"/>
    <property type="match status" value="1"/>
</dbReference>
<organism evidence="2 3">
    <name type="scientific">Ignicoccus pacificus DSM 13166</name>
    <dbReference type="NCBI Taxonomy" id="940294"/>
    <lineage>
        <taxon>Archaea</taxon>
        <taxon>Thermoproteota</taxon>
        <taxon>Thermoprotei</taxon>
        <taxon>Desulfurococcales</taxon>
        <taxon>Desulfurococcaceae</taxon>
        <taxon>Ignicoccus</taxon>
    </lineage>
</organism>
<dbReference type="PANTHER" id="PTHR30615">
    <property type="entry name" value="UNCHARACTERIZED PROTEIN YJBQ-RELATED"/>
    <property type="match status" value="1"/>
</dbReference>
<reference evidence="2" key="1">
    <citation type="submission" date="2013-11" db="EMBL/GenBank/DDBJ databases">
        <title>Comparative genomics of Ignicoccus.</title>
        <authorList>
            <person name="Podar M."/>
        </authorList>
    </citation>
    <scope>NUCLEOTIDE SEQUENCE</scope>
    <source>
        <strain evidence="2">DSM 13166</strain>
    </source>
</reference>
<gene>
    <name evidence="2" type="ORF">IPA_04755</name>
</gene>
<accession>A0A977K9H6</accession>
<dbReference type="SUPFAM" id="SSF111038">
    <property type="entry name" value="YjbQ-like"/>
    <property type="match status" value="1"/>
</dbReference>
<dbReference type="NCBIfam" id="TIGR00149">
    <property type="entry name" value="TIGR00149_YjbQ"/>
    <property type="match status" value="1"/>
</dbReference>
<dbReference type="AlphaFoldDB" id="A0A977K9H6"/>
<dbReference type="EMBL" id="CP006868">
    <property type="protein sequence ID" value="UXD21484.1"/>
    <property type="molecule type" value="Genomic_DNA"/>
</dbReference>
<dbReference type="Proteomes" id="UP001063698">
    <property type="component" value="Chromosome"/>
</dbReference>
<proteinExistence type="inferred from homology"/>
<dbReference type="Gene3D" id="2.60.120.460">
    <property type="entry name" value="YjbQ-like"/>
    <property type="match status" value="1"/>
</dbReference>
<evidence type="ECO:0000256" key="1">
    <source>
        <dbReference type="ARBA" id="ARBA00005534"/>
    </source>
</evidence>
<dbReference type="InterPro" id="IPR035917">
    <property type="entry name" value="YjbQ-like_sf"/>
</dbReference>
<dbReference type="PIRSF" id="PIRSF004681">
    <property type="entry name" value="UCP004681"/>
    <property type="match status" value="1"/>
</dbReference>